<dbReference type="OrthoDB" id="9781675at2"/>
<dbReference type="Proteomes" id="UP000028700">
    <property type="component" value="Unassembled WGS sequence"/>
</dbReference>
<comment type="cofactor">
    <cofactor evidence="15">
        <name>Mg(2+)</name>
        <dbReference type="ChEBI" id="CHEBI:18420"/>
    </cofactor>
    <text evidence="15">Binds 1 Mg(2+) ion per subunit. The magnesium is bound as Mg-PRPP.</text>
</comment>
<feature type="binding site" evidence="15">
    <location>
        <position position="194"/>
    </location>
    <ligand>
        <name>uracil</name>
        <dbReference type="ChEBI" id="CHEBI:17568"/>
    </ligand>
</feature>
<comment type="caution">
    <text evidence="17">The sequence shown here is derived from an EMBL/GenBank/DDBJ whole genome shotgun (WGS) entry which is preliminary data.</text>
</comment>
<evidence type="ECO:0000256" key="4">
    <source>
        <dbReference type="ARBA" id="ARBA00022533"/>
    </source>
</evidence>
<dbReference type="Pfam" id="PF14681">
    <property type="entry name" value="UPRTase"/>
    <property type="match status" value="1"/>
</dbReference>
<evidence type="ECO:0000256" key="14">
    <source>
        <dbReference type="ARBA" id="ARBA00079807"/>
    </source>
</evidence>
<dbReference type="NCBIfam" id="TIGR01091">
    <property type="entry name" value="upp"/>
    <property type="match status" value="1"/>
</dbReference>
<evidence type="ECO:0000256" key="10">
    <source>
        <dbReference type="ARBA" id="ARBA00031082"/>
    </source>
</evidence>
<name>A0A081BKT5_9LACO</name>
<dbReference type="InterPro" id="IPR005765">
    <property type="entry name" value="UPRT"/>
</dbReference>
<keyword evidence="8 15" id="KW-0460">Magnesium</keyword>
<keyword evidence="7 15" id="KW-0547">Nucleotide-binding</keyword>
<dbReference type="SUPFAM" id="SSF53271">
    <property type="entry name" value="PRTase-like"/>
    <property type="match status" value="1"/>
</dbReference>
<gene>
    <name evidence="15 17" type="primary">upp</name>
    <name evidence="17" type="ORF">LOSG293_450010</name>
</gene>
<keyword evidence="18" id="KW-1185">Reference proteome</keyword>
<organism evidence="17 18">
    <name type="scientific">Secundilactobacillus oryzae JCM 18671</name>
    <dbReference type="NCBI Taxonomy" id="1291743"/>
    <lineage>
        <taxon>Bacteria</taxon>
        <taxon>Bacillati</taxon>
        <taxon>Bacillota</taxon>
        <taxon>Bacilli</taxon>
        <taxon>Lactobacillales</taxon>
        <taxon>Lactobacillaceae</taxon>
        <taxon>Secundilactobacillus</taxon>
    </lineage>
</organism>
<dbReference type="PANTHER" id="PTHR32315:SF4">
    <property type="entry name" value="URACIL PHOSPHORIBOSYLTRANSFERASE, CHLOROPLASTIC"/>
    <property type="match status" value="1"/>
</dbReference>
<feature type="binding site" evidence="15">
    <location>
        <begin position="199"/>
        <end position="201"/>
    </location>
    <ligand>
        <name>uracil</name>
        <dbReference type="ChEBI" id="CHEBI:17568"/>
    </ligand>
</feature>
<dbReference type="InterPro" id="IPR034332">
    <property type="entry name" value="Upp_B"/>
</dbReference>
<comment type="similarity">
    <text evidence="2 15">Belongs to the UPRTase family.</text>
</comment>
<dbReference type="FunFam" id="3.40.50.2020:FF:000003">
    <property type="entry name" value="Uracil phosphoribosyltransferase"/>
    <property type="match status" value="1"/>
</dbReference>
<evidence type="ECO:0000256" key="11">
    <source>
        <dbReference type="ARBA" id="ARBA00052919"/>
    </source>
</evidence>
<evidence type="ECO:0000256" key="6">
    <source>
        <dbReference type="ARBA" id="ARBA00022679"/>
    </source>
</evidence>
<keyword evidence="4 15" id="KW-0021">Allosteric enzyme</keyword>
<dbReference type="PANTHER" id="PTHR32315">
    <property type="entry name" value="ADENINE PHOSPHORIBOSYLTRANSFERASE"/>
    <property type="match status" value="1"/>
</dbReference>
<comment type="pathway">
    <text evidence="1 15">Pyrimidine metabolism; UMP biosynthesis via salvage pathway; UMP from uracil: step 1/1.</text>
</comment>
<proteinExistence type="inferred from homology"/>
<evidence type="ECO:0000256" key="1">
    <source>
        <dbReference type="ARBA" id="ARBA00005180"/>
    </source>
</evidence>
<feature type="binding site" evidence="15">
    <location>
        <position position="79"/>
    </location>
    <ligand>
        <name>5-phospho-alpha-D-ribose 1-diphosphate</name>
        <dbReference type="ChEBI" id="CHEBI:58017"/>
    </ligand>
</feature>
<comment type="function">
    <text evidence="12 15">Catalyzes the conversion of uracil and 5-phospho-alpha-D-ribose 1-diphosphate (PRPP) to UMP and diphosphate.</text>
</comment>
<comment type="activity regulation">
    <text evidence="15">Allosterically activated by GTP.</text>
</comment>
<evidence type="ECO:0000313" key="17">
    <source>
        <dbReference type="EMBL" id="GAK48653.1"/>
    </source>
</evidence>
<dbReference type="EMBL" id="BBJM01000045">
    <property type="protein sequence ID" value="GAK48653.1"/>
    <property type="molecule type" value="Genomic_DNA"/>
</dbReference>
<keyword evidence="6 15" id="KW-0808">Transferase</keyword>
<dbReference type="HAMAP" id="MF_01218_B">
    <property type="entry name" value="Upp_B"/>
    <property type="match status" value="1"/>
</dbReference>
<dbReference type="InterPro" id="IPR029057">
    <property type="entry name" value="PRTase-like"/>
</dbReference>
<sequence length="209" mass="22954">MGKFQVLDHPLIQHKLTIIRNKNCGTKVFREVADEITTLMAYDVARDMPLEDVEIETPIQKTTVKTLAGKKVAIVPILRAGIGMVDGILELIPAAKVGHIGMYRDEETLKPHEYFVKLPSDIDQRQVYVVDPMLATGGSAIMAIDALKKRGATNIKFMCLVSAPEGVKALQEAHPEIDIYTAALDERLNENGYIVPGLGDAGDRLFGTK</sequence>
<accession>A0A081BKT5</accession>
<protein>
    <recommendedName>
        <fullName evidence="13 15">Uracil phosphoribosyltransferase</fullName>
        <ecNumber evidence="3 15">2.4.2.9</ecNumber>
    </recommendedName>
    <alternativeName>
        <fullName evidence="10 15">UMP pyrophosphorylase</fullName>
    </alternativeName>
    <alternativeName>
        <fullName evidence="14 15">UPRTase</fullName>
    </alternativeName>
</protein>
<dbReference type="AlphaFoldDB" id="A0A081BKT5"/>
<dbReference type="InterPro" id="IPR050054">
    <property type="entry name" value="UPRTase/APRTase"/>
</dbReference>
<feature type="binding site" evidence="15">
    <location>
        <position position="200"/>
    </location>
    <ligand>
        <name>5-phospho-alpha-D-ribose 1-diphosphate</name>
        <dbReference type="ChEBI" id="CHEBI:58017"/>
    </ligand>
</feature>
<dbReference type="CDD" id="cd06223">
    <property type="entry name" value="PRTases_typeI"/>
    <property type="match status" value="1"/>
</dbReference>
<keyword evidence="5 15" id="KW-0328">Glycosyltransferase</keyword>
<evidence type="ECO:0000256" key="7">
    <source>
        <dbReference type="ARBA" id="ARBA00022741"/>
    </source>
</evidence>
<dbReference type="GO" id="GO:0006223">
    <property type="term" value="P:uracil salvage"/>
    <property type="evidence" value="ECO:0007669"/>
    <property type="project" value="InterPro"/>
</dbReference>
<dbReference type="InterPro" id="IPR000836">
    <property type="entry name" value="PRTase_dom"/>
</dbReference>
<dbReference type="GO" id="GO:0005737">
    <property type="term" value="C:cytoplasm"/>
    <property type="evidence" value="ECO:0007669"/>
    <property type="project" value="UniProtKB-ARBA"/>
</dbReference>
<evidence type="ECO:0000256" key="13">
    <source>
        <dbReference type="ARBA" id="ARBA00072146"/>
    </source>
</evidence>
<feature type="binding site" evidence="15">
    <location>
        <position position="104"/>
    </location>
    <ligand>
        <name>5-phospho-alpha-D-ribose 1-diphosphate</name>
        <dbReference type="ChEBI" id="CHEBI:58017"/>
    </ligand>
</feature>
<evidence type="ECO:0000313" key="18">
    <source>
        <dbReference type="Proteomes" id="UP000028700"/>
    </source>
</evidence>
<evidence type="ECO:0000256" key="12">
    <source>
        <dbReference type="ARBA" id="ARBA00056901"/>
    </source>
</evidence>
<reference evidence="17" key="1">
    <citation type="journal article" date="2014" name="Genome Announc.">
        <title>Draft Genome Sequence of Lactobacillus oryzae Strain SG293T.</title>
        <authorList>
            <person name="Tanizawa Y."/>
            <person name="Fujisawa T."/>
            <person name="Mochizuki T."/>
            <person name="Kaminuma E."/>
            <person name="Nakamura Y."/>
            <person name="Tohno M."/>
        </authorList>
    </citation>
    <scope>NUCLEOTIDE SEQUENCE [LARGE SCALE GENOMIC DNA]</scope>
    <source>
        <strain evidence="17">SG293</strain>
    </source>
</reference>
<dbReference type="EC" id="2.4.2.9" evidence="3 15"/>
<keyword evidence="9 15" id="KW-0342">GTP-binding</keyword>
<dbReference type="GO" id="GO:0000287">
    <property type="term" value="F:magnesium ion binding"/>
    <property type="evidence" value="ECO:0007669"/>
    <property type="project" value="UniProtKB-UniRule"/>
</dbReference>
<evidence type="ECO:0000256" key="2">
    <source>
        <dbReference type="ARBA" id="ARBA00009516"/>
    </source>
</evidence>
<dbReference type="NCBIfam" id="NF001097">
    <property type="entry name" value="PRK00129.1"/>
    <property type="match status" value="1"/>
</dbReference>
<dbReference type="GO" id="GO:0044206">
    <property type="term" value="P:UMP salvage"/>
    <property type="evidence" value="ECO:0007669"/>
    <property type="project" value="UniProtKB-UniRule"/>
</dbReference>
<feature type="domain" description="Phosphoribosyltransferase" evidence="16">
    <location>
        <begin position="6"/>
        <end position="208"/>
    </location>
</feature>
<dbReference type="GO" id="GO:0004845">
    <property type="term" value="F:uracil phosphoribosyltransferase activity"/>
    <property type="evidence" value="ECO:0007669"/>
    <property type="project" value="UniProtKB-UniRule"/>
</dbReference>
<dbReference type="RefSeq" id="WP_034529525.1">
    <property type="nucleotide sequence ID" value="NZ_BBAZ01000041.1"/>
</dbReference>
<evidence type="ECO:0000256" key="3">
    <source>
        <dbReference type="ARBA" id="ARBA00011894"/>
    </source>
</evidence>
<evidence type="ECO:0000256" key="15">
    <source>
        <dbReference type="HAMAP-Rule" id="MF_01218"/>
    </source>
</evidence>
<dbReference type="GO" id="GO:0005525">
    <property type="term" value="F:GTP binding"/>
    <property type="evidence" value="ECO:0007669"/>
    <property type="project" value="UniProtKB-KW"/>
</dbReference>
<evidence type="ECO:0000259" key="16">
    <source>
        <dbReference type="Pfam" id="PF14681"/>
    </source>
</evidence>
<feature type="binding site" evidence="15">
    <location>
        <begin position="131"/>
        <end position="139"/>
    </location>
    <ligand>
        <name>5-phospho-alpha-D-ribose 1-diphosphate</name>
        <dbReference type="ChEBI" id="CHEBI:58017"/>
    </ligand>
</feature>
<dbReference type="UniPathway" id="UPA00574">
    <property type="reaction ID" value="UER00636"/>
</dbReference>
<evidence type="ECO:0000256" key="9">
    <source>
        <dbReference type="ARBA" id="ARBA00023134"/>
    </source>
</evidence>
<comment type="catalytic activity">
    <reaction evidence="11 15">
        <text>UMP + diphosphate = 5-phospho-alpha-D-ribose 1-diphosphate + uracil</text>
        <dbReference type="Rhea" id="RHEA:13017"/>
        <dbReference type="ChEBI" id="CHEBI:17568"/>
        <dbReference type="ChEBI" id="CHEBI:33019"/>
        <dbReference type="ChEBI" id="CHEBI:57865"/>
        <dbReference type="ChEBI" id="CHEBI:58017"/>
        <dbReference type="EC" id="2.4.2.9"/>
    </reaction>
</comment>
<evidence type="ECO:0000256" key="5">
    <source>
        <dbReference type="ARBA" id="ARBA00022676"/>
    </source>
</evidence>
<evidence type="ECO:0000256" key="8">
    <source>
        <dbReference type="ARBA" id="ARBA00022842"/>
    </source>
</evidence>
<dbReference type="Gene3D" id="3.40.50.2020">
    <property type="match status" value="1"/>
</dbReference>
<dbReference type="eggNOG" id="COG0035">
    <property type="taxonomic scope" value="Bacteria"/>
</dbReference>
<dbReference type="STRING" id="1291743.LOSG293_450010"/>